<evidence type="ECO:0000313" key="4">
    <source>
        <dbReference type="Proteomes" id="UP000526501"/>
    </source>
</evidence>
<feature type="signal peptide" evidence="2">
    <location>
        <begin position="1"/>
        <end position="17"/>
    </location>
</feature>
<dbReference type="AlphaFoldDB" id="A0A7X1E9R9"/>
<proteinExistence type="predicted"/>
<sequence length="201" mass="22382">MQKVPFILLFVSLAALAQAGEGFKLLINDKHAKEIISYLQSADIEYSEADPFAEFQESEQLTRALANYSLFMEATIDQMRENIRNVHTTRTADGGPYARKIVELGDDFNVVVQADPTAGPLVYAPRHPHADNEGMLRMPNVNVAEESAQLLQAKIRYRLVMDALSQLEPGLVSADLYSHNESSLRKTESTSKLMIGGVERE</sequence>
<keyword evidence="4" id="KW-1185">Reference proteome</keyword>
<evidence type="ECO:0000256" key="2">
    <source>
        <dbReference type="SAM" id="SignalP"/>
    </source>
</evidence>
<organism evidence="3 4">
    <name type="scientific">Pelagicoccus albus</name>
    <dbReference type="NCBI Taxonomy" id="415222"/>
    <lineage>
        <taxon>Bacteria</taxon>
        <taxon>Pseudomonadati</taxon>
        <taxon>Verrucomicrobiota</taxon>
        <taxon>Opitutia</taxon>
        <taxon>Puniceicoccales</taxon>
        <taxon>Pelagicoccaceae</taxon>
        <taxon>Pelagicoccus</taxon>
    </lineage>
</organism>
<evidence type="ECO:0000256" key="1">
    <source>
        <dbReference type="SAM" id="MobiDB-lite"/>
    </source>
</evidence>
<comment type="caution">
    <text evidence="3">The sequence shown here is derived from an EMBL/GenBank/DDBJ whole genome shotgun (WGS) entry which is preliminary data.</text>
</comment>
<dbReference type="EMBL" id="JACHVC010000013">
    <property type="protein sequence ID" value="MBC2608150.1"/>
    <property type="molecule type" value="Genomic_DNA"/>
</dbReference>
<feature type="region of interest" description="Disordered" evidence="1">
    <location>
        <begin position="180"/>
        <end position="201"/>
    </location>
</feature>
<dbReference type="RefSeq" id="WP_185662002.1">
    <property type="nucleotide sequence ID" value="NZ_CAWPOO010000013.1"/>
</dbReference>
<keyword evidence="2" id="KW-0732">Signal</keyword>
<protein>
    <submittedName>
        <fullName evidence="3">Uncharacterized protein</fullName>
    </submittedName>
</protein>
<dbReference type="Proteomes" id="UP000526501">
    <property type="component" value="Unassembled WGS sequence"/>
</dbReference>
<evidence type="ECO:0000313" key="3">
    <source>
        <dbReference type="EMBL" id="MBC2608150.1"/>
    </source>
</evidence>
<feature type="chain" id="PRO_5030669234" evidence="2">
    <location>
        <begin position="18"/>
        <end position="201"/>
    </location>
</feature>
<reference evidence="3 4" key="1">
    <citation type="submission" date="2020-07" db="EMBL/GenBank/DDBJ databases">
        <authorList>
            <person name="Feng X."/>
        </authorList>
    </citation>
    <scope>NUCLEOTIDE SEQUENCE [LARGE SCALE GENOMIC DNA]</scope>
    <source>
        <strain evidence="3 4">JCM23202</strain>
    </source>
</reference>
<gene>
    <name evidence="3" type="ORF">H5P27_18995</name>
</gene>
<accession>A0A7X1E9R9</accession>
<name>A0A7X1E9R9_9BACT</name>